<accession>A0A0J9WT44</accession>
<keyword evidence="1" id="KW-0677">Repeat</keyword>
<feature type="domain" description="Nephrocystin 3-like N-terminal" evidence="3">
    <location>
        <begin position="33"/>
        <end position="188"/>
    </location>
</feature>
<dbReference type="OrthoDB" id="4772757at2759"/>
<dbReference type="GeneID" id="28955177"/>
<organism evidence="4 5">
    <name type="scientific">Fusarium oxysporum f. sp. lycopersici (strain 4287 / CBS 123668 / FGSC 9935 / NRRL 34936)</name>
    <name type="common">Fusarium vascular wilt of tomato</name>
    <dbReference type="NCBI Taxonomy" id="426428"/>
    <lineage>
        <taxon>Eukaryota</taxon>
        <taxon>Fungi</taxon>
        <taxon>Dikarya</taxon>
        <taxon>Ascomycota</taxon>
        <taxon>Pezizomycotina</taxon>
        <taxon>Sordariomycetes</taxon>
        <taxon>Hypocreomycetidae</taxon>
        <taxon>Hypocreales</taxon>
        <taxon>Nectriaceae</taxon>
        <taxon>Fusarium</taxon>
        <taxon>Fusarium oxysporum species complex</taxon>
    </lineage>
</organism>
<evidence type="ECO:0000256" key="1">
    <source>
        <dbReference type="ARBA" id="ARBA00022737"/>
    </source>
</evidence>
<feature type="domain" description="GPI inositol-deacylase winged helix" evidence="2">
    <location>
        <begin position="295"/>
        <end position="385"/>
    </location>
</feature>
<evidence type="ECO:0000313" key="5">
    <source>
        <dbReference type="Proteomes" id="UP000009097"/>
    </source>
</evidence>
<dbReference type="InterPro" id="IPR054471">
    <property type="entry name" value="GPIID_WHD"/>
</dbReference>
<dbReference type="AlphaFoldDB" id="A0A0J9WT44"/>
<protein>
    <submittedName>
        <fullName evidence="4">Uncharacterized protein</fullName>
    </submittedName>
</protein>
<dbReference type="RefSeq" id="XP_018253432.1">
    <property type="nucleotide sequence ID" value="XM_018394031.1"/>
</dbReference>
<dbReference type="EMBL" id="DS231716">
    <property type="protein sequence ID" value="KNB15387.1"/>
    <property type="molecule type" value="Genomic_DNA"/>
</dbReference>
<dbReference type="PANTHER" id="PTHR10039:SF14">
    <property type="entry name" value="NACHT DOMAIN-CONTAINING PROTEIN"/>
    <property type="match status" value="1"/>
</dbReference>
<dbReference type="Gene3D" id="3.40.50.300">
    <property type="entry name" value="P-loop containing nucleotide triphosphate hydrolases"/>
    <property type="match status" value="1"/>
</dbReference>
<dbReference type="Pfam" id="PF22939">
    <property type="entry name" value="WHD_GPIID"/>
    <property type="match status" value="1"/>
</dbReference>
<dbReference type="SUPFAM" id="SSF52540">
    <property type="entry name" value="P-loop containing nucleoside triphosphate hydrolases"/>
    <property type="match status" value="1"/>
</dbReference>
<reference evidence="4" key="1">
    <citation type="submission" date="2007-04" db="EMBL/GenBank/DDBJ databases">
        <authorList>
            <consortium name="The Broad Institute Genome Sequencing Platform"/>
            <person name="Birren B."/>
            <person name="Lander E."/>
            <person name="Galagan J."/>
            <person name="Nusbaum C."/>
            <person name="Devon K."/>
            <person name="Ma L.-J."/>
            <person name="Jaffe D."/>
            <person name="Butler J."/>
            <person name="Alvarez P."/>
            <person name="Gnerre S."/>
            <person name="Grabherr M."/>
            <person name="Kleber M."/>
            <person name="Mauceli E."/>
            <person name="Brockman W."/>
            <person name="MacCallum I.A."/>
            <person name="Young S."/>
            <person name="LaButti K."/>
            <person name="DeCaprio D."/>
            <person name="Crawford M."/>
            <person name="Koehrsen M."/>
            <person name="Engels R."/>
            <person name="Montgomery P."/>
            <person name="Pearson M."/>
            <person name="Howarth C."/>
            <person name="Larson L."/>
            <person name="White J."/>
            <person name="O'Leary S."/>
            <person name="Kodira C."/>
            <person name="Zeng Q."/>
            <person name="Yandava C."/>
            <person name="Alvarado L."/>
            <person name="Kistler C."/>
            <person name="Shim W.-B."/>
            <person name="Kang S."/>
            <person name="Woloshuk C."/>
        </authorList>
    </citation>
    <scope>NUCLEOTIDE SEQUENCE</scope>
    <source>
        <strain evidence="4">4287</strain>
    </source>
</reference>
<evidence type="ECO:0000313" key="4">
    <source>
        <dbReference type="EMBL" id="KNB15387.1"/>
    </source>
</evidence>
<dbReference type="PANTHER" id="PTHR10039">
    <property type="entry name" value="AMELOGENIN"/>
    <property type="match status" value="1"/>
</dbReference>
<gene>
    <name evidence="4" type="ORF">FOXG_13958</name>
</gene>
<dbReference type="Proteomes" id="UP000009097">
    <property type="component" value="Unassembled WGS sequence"/>
</dbReference>
<sequence length="514" mass="58045">MASDHRFAKVEGWLSPPDYSTNANLARERRHPGTGTWLLNSPAFREWTVGTRWHLWLYGLAGAGKTILSTTILDHLLQIDTHTTLAFFFDFNDARKQKLENLLRSLAVQLYHTGNEAARRLDSLFTSHDGRRQPDTNALSACVDTMIQTAGKVFIIIDALDECIGREELLHWIGGLRSSNTQLVVTGRPEADLRCKISLLFDKCNCVLRNKKVVNADIRAYVTATLEQKPGFVDRNLSQDILDRIRDKIGDGADGMQVLTQVMNIKSFARCLSPKDIKIALRSLPRDLNETYYRMVQNKSSAIRLLQFLVHTRRPLTLPEAVEVITTEINQEPRGFNVKRRLFQAADILRYCPSLVIIAEVTNDAETVDELHLAHFSVKEYLLEQAQFDLESASIVITKTCLTYLADIRGSHSTIRSDFPMARYAAEYWTEYAASVETSEGIVRVTVNFLKDETTFQRWCRLYQADRRWDHKSGPPGAPRLYYACLAGLPGAARDLTTEGADVNAQGSQYGTAL</sequence>
<evidence type="ECO:0000259" key="3">
    <source>
        <dbReference type="Pfam" id="PF24883"/>
    </source>
</evidence>
<dbReference type="InterPro" id="IPR056884">
    <property type="entry name" value="NPHP3-like_N"/>
</dbReference>
<reference evidence="4" key="2">
    <citation type="journal article" date="2010" name="Nature">
        <title>Comparative genomics reveals mobile pathogenicity chromosomes in Fusarium.</title>
        <authorList>
            <person name="Ma L.J."/>
            <person name="van der Does H.C."/>
            <person name="Borkovich K.A."/>
            <person name="Coleman J.J."/>
            <person name="Daboussi M.J."/>
            <person name="Di Pietro A."/>
            <person name="Dufresne M."/>
            <person name="Freitag M."/>
            <person name="Grabherr M."/>
            <person name="Henrissat B."/>
            <person name="Houterman P.M."/>
            <person name="Kang S."/>
            <person name="Shim W.B."/>
            <person name="Woloshuk C."/>
            <person name="Xie X."/>
            <person name="Xu J.R."/>
            <person name="Antoniw J."/>
            <person name="Baker S.E."/>
            <person name="Bluhm B.H."/>
            <person name="Breakspear A."/>
            <person name="Brown D.W."/>
            <person name="Butchko R.A."/>
            <person name="Chapman S."/>
            <person name="Coulson R."/>
            <person name="Coutinho P.M."/>
            <person name="Danchin E.G."/>
            <person name="Diener A."/>
            <person name="Gale L.R."/>
            <person name="Gardiner D.M."/>
            <person name="Goff S."/>
            <person name="Hammond-Kosack K.E."/>
            <person name="Hilburn K."/>
            <person name="Hua-Van A."/>
            <person name="Jonkers W."/>
            <person name="Kazan K."/>
            <person name="Kodira C.D."/>
            <person name="Koehrsen M."/>
            <person name="Kumar L."/>
            <person name="Lee Y.H."/>
            <person name="Li L."/>
            <person name="Manners J.M."/>
            <person name="Miranda-Saavedra D."/>
            <person name="Mukherjee M."/>
            <person name="Park G."/>
            <person name="Park J."/>
            <person name="Park S.Y."/>
            <person name="Proctor R.H."/>
            <person name="Regev A."/>
            <person name="Ruiz-Roldan M.C."/>
            <person name="Sain D."/>
            <person name="Sakthikumar S."/>
            <person name="Sykes S."/>
            <person name="Schwartz D.C."/>
            <person name="Turgeon B.G."/>
            <person name="Wapinski I."/>
            <person name="Yoder O."/>
            <person name="Young S."/>
            <person name="Zeng Q."/>
            <person name="Zhou S."/>
            <person name="Galagan J."/>
            <person name="Cuomo C.A."/>
            <person name="Kistler H.C."/>
            <person name="Rep M."/>
        </authorList>
    </citation>
    <scope>NUCLEOTIDE SEQUENCE [LARGE SCALE GENOMIC DNA]</scope>
    <source>
        <strain evidence="4">4287</strain>
    </source>
</reference>
<dbReference type="Pfam" id="PF24883">
    <property type="entry name" value="NPHP3_N"/>
    <property type="match status" value="1"/>
</dbReference>
<evidence type="ECO:0000259" key="2">
    <source>
        <dbReference type="Pfam" id="PF22939"/>
    </source>
</evidence>
<name>A0A0J9WT44_FUSO4</name>
<dbReference type="KEGG" id="fox:FOXG_13958"/>
<dbReference type="InterPro" id="IPR027417">
    <property type="entry name" value="P-loop_NTPase"/>
</dbReference>
<proteinExistence type="predicted"/>
<dbReference type="VEuPathDB" id="FungiDB:FOXG_13958"/>